<dbReference type="Pfam" id="PF20431">
    <property type="entry name" value="E_motif"/>
    <property type="match status" value="1"/>
</dbReference>
<dbReference type="InterPro" id="IPR046848">
    <property type="entry name" value="E_motif"/>
</dbReference>
<dbReference type="PROSITE" id="PS51375">
    <property type="entry name" value="PPR"/>
    <property type="match status" value="1"/>
</dbReference>
<evidence type="ECO:0000256" key="2">
    <source>
        <dbReference type="PROSITE-ProRule" id="PRU00708"/>
    </source>
</evidence>
<evidence type="ECO:0000256" key="1">
    <source>
        <dbReference type="ARBA" id="ARBA00022737"/>
    </source>
</evidence>
<dbReference type="PANTHER" id="PTHR47926:SF531">
    <property type="entry name" value="TETRATRICOPEPTIDE REPEAT SUPERFAMILY PROTEIN"/>
    <property type="match status" value="1"/>
</dbReference>
<dbReference type="FunFam" id="1.25.40.10:FF:000511">
    <property type="entry name" value="Pentatricopeptide repeat-containing protein"/>
    <property type="match status" value="1"/>
</dbReference>
<dbReference type="PANTHER" id="PTHR47926">
    <property type="entry name" value="PENTATRICOPEPTIDE REPEAT-CONTAINING PROTEIN"/>
    <property type="match status" value="1"/>
</dbReference>
<proteinExistence type="predicted"/>
<dbReference type="AlphaFoldDB" id="A0A2P2PJ40"/>
<accession>A0A2P2PJ40</accession>
<dbReference type="GO" id="GO:0003723">
    <property type="term" value="F:RNA binding"/>
    <property type="evidence" value="ECO:0007669"/>
    <property type="project" value="InterPro"/>
</dbReference>
<dbReference type="GO" id="GO:0009451">
    <property type="term" value="P:RNA modification"/>
    <property type="evidence" value="ECO:0007669"/>
    <property type="project" value="InterPro"/>
</dbReference>
<evidence type="ECO:0008006" key="4">
    <source>
        <dbReference type="Google" id="ProtNLM"/>
    </source>
</evidence>
<dbReference type="InterPro" id="IPR046960">
    <property type="entry name" value="PPR_At4g14850-like_plant"/>
</dbReference>
<sequence>MISGLAVNGQCKNALDIFDRMCLEGTMPDDVTFISILSACTHGGLVDEGRGVFDQMMKKYGIKPRIEHYGCMVDMLGRAGKLNEAIQFIQSMGLEPNAVIWATLLASCKIHGNGELLESVTRKILHEEPLNHSYLTLISNTRAFIGHWEDSSSFWSAMRQQEMEKVPGCSLIQIGNRVHEFMAKDTRHVQSKEIYGALCGLNGQLRQVCGSQ</sequence>
<keyword evidence="1" id="KW-0677">Repeat</keyword>
<dbReference type="EMBL" id="GGEC01074233">
    <property type="protein sequence ID" value="MBX54717.1"/>
    <property type="molecule type" value="Transcribed_RNA"/>
</dbReference>
<evidence type="ECO:0000313" key="3">
    <source>
        <dbReference type="EMBL" id="MBX54717.1"/>
    </source>
</evidence>
<name>A0A2P2PJ40_RHIMU</name>
<feature type="repeat" description="PPR" evidence="2">
    <location>
        <begin position="29"/>
        <end position="64"/>
    </location>
</feature>
<dbReference type="InterPro" id="IPR002885">
    <property type="entry name" value="PPR_rpt"/>
</dbReference>
<dbReference type="Gene3D" id="1.25.40.10">
    <property type="entry name" value="Tetratricopeptide repeat domain"/>
    <property type="match status" value="1"/>
</dbReference>
<protein>
    <recommendedName>
        <fullName evidence="4">Pentatricopeptide repeat-containing protein</fullName>
    </recommendedName>
</protein>
<dbReference type="NCBIfam" id="TIGR00756">
    <property type="entry name" value="PPR"/>
    <property type="match status" value="1"/>
</dbReference>
<organism evidence="3">
    <name type="scientific">Rhizophora mucronata</name>
    <name type="common">Asiatic mangrove</name>
    <dbReference type="NCBI Taxonomy" id="61149"/>
    <lineage>
        <taxon>Eukaryota</taxon>
        <taxon>Viridiplantae</taxon>
        <taxon>Streptophyta</taxon>
        <taxon>Embryophyta</taxon>
        <taxon>Tracheophyta</taxon>
        <taxon>Spermatophyta</taxon>
        <taxon>Magnoliopsida</taxon>
        <taxon>eudicotyledons</taxon>
        <taxon>Gunneridae</taxon>
        <taxon>Pentapetalae</taxon>
        <taxon>rosids</taxon>
        <taxon>fabids</taxon>
        <taxon>Malpighiales</taxon>
        <taxon>Rhizophoraceae</taxon>
        <taxon>Rhizophora</taxon>
    </lineage>
</organism>
<dbReference type="Pfam" id="PF01535">
    <property type="entry name" value="PPR"/>
    <property type="match status" value="3"/>
</dbReference>
<reference evidence="3" key="1">
    <citation type="submission" date="2018-02" db="EMBL/GenBank/DDBJ databases">
        <title>Rhizophora mucronata_Transcriptome.</title>
        <authorList>
            <person name="Meera S.P."/>
            <person name="Sreeshan A."/>
            <person name="Augustine A."/>
        </authorList>
    </citation>
    <scope>NUCLEOTIDE SEQUENCE</scope>
    <source>
        <tissue evidence="3">Leaf</tissue>
    </source>
</reference>
<dbReference type="InterPro" id="IPR011990">
    <property type="entry name" value="TPR-like_helical_dom_sf"/>
</dbReference>